<dbReference type="UniPathway" id="UPA00077">
    <property type="reaction ID" value="UER00149"/>
</dbReference>
<dbReference type="OrthoDB" id="64220at2759"/>
<evidence type="ECO:0000256" key="9">
    <source>
        <dbReference type="ARBA" id="ARBA00031904"/>
    </source>
</evidence>
<comment type="pathway">
    <text evidence="2">Cofactor biosynthesis; tetrahydrofolate biosynthesis; 4-aminobenzoate from chorismate: step 1/2.</text>
</comment>
<evidence type="ECO:0000256" key="4">
    <source>
        <dbReference type="ARBA" id="ARBA00013139"/>
    </source>
</evidence>
<dbReference type="CDD" id="cd01743">
    <property type="entry name" value="GATase1_Anthranilate_Synthase"/>
    <property type="match status" value="1"/>
</dbReference>
<organism evidence="13 14">
    <name type="scientific">Diutina rugosa</name>
    <name type="common">Yeast</name>
    <name type="synonym">Candida rugosa</name>
    <dbReference type="NCBI Taxonomy" id="5481"/>
    <lineage>
        <taxon>Eukaryota</taxon>
        <taxon>Fungi</taxon>
        <taxon>Dikarya</taxon>
        <taxon>Ascomycota</taxon>
        <taxon>Saccharomycotina</taxon>
        <taxon>Pichiomycetes</taxon>
        <taxon>Debaryomycetaceae</taxon>
        <taxon>Diutina</taxon>
    </lineage>
</organism>
<keyword evidence="5" id="KW-0808">Transferase</keyword>
<dbReference type="PRINTS" id="PR00096">
    <property type="entry name" value="GATASE"/>
</dbReference>
<dbReference type="InterPro" id="IPR029062">
    <property type="entry name" value="Class_I_gatase-like"/>
</dbReference>
<dbReference type="GeneID" id="54779172"/>
<gene>
    <name evidence="13" type="ORF">DIURU_000519</name>
</gene>
<dbReference type="Proteomes" id="UP000449547">
    <property type="component" value="Unassembled WGS sequence"/>
</dbReference>
<keyword evidence="6" id="KW-0289">Folate biosynthesis</keyword>
<dbReference type="InterPro" id="IPR006221">
    <property type="entry name" value="TrpG/PapA_dom"/>
</dbReference>
<dbReference type="GO" id="GO:0046820">
    <property type="term" value="F:4-amino-4-deoxychorismate synthase activity"/>
    <property type="evidence" value="ECO:0007669"/>
    <property type="project" value="UniProtKB-EC"/>
</dbReference>
<dbReference type="GO" id="GO:0000162">
    <property type="term" value="P:L-tryptophan biosynthetic process"/>
    <property type="evidence" value="ECO:0007669"/>
    <property type="project" value="TreeGrafter"/>
</dbReference>
<dbReference type="GO" id="GO:0005737">
    <property type="term" value="C:cytoplasm"/>
    <property type="evidence" value="ECO:0007669"/>
    <property type="project" value="TreeGrafter"/>
</dbReference>
<dbReference type="GO" id="GO:0008153">
    <property type="term" value="P:4-aminobenzoate biosynthetic process"/>
    <property type="evidence" value="ECO:0007669"/>
    <property type="project" value="TreeGrafter"/>
</dbReference>
<feature type="domain" description="Anthranilate synthase component I N-terminal" evidence="12">
    <location>
        <begin position="259"/>
        <end position="409"/>
    </location>
</feature>
<dbReference type="Pfam" id="PF04715">
    <property type="entry name" value="Anth_synt_I_N"/>
    <property type="match status" value="1"/>
</dbReference>
<evidence type="ECO:0000259" key="11">
    <source>
        <dbReference type="Pfam" id="PF00425"/>
    </source>
</evidence>
<dbReference type="SUPFAM" id="SSF56322">
    <property type="entry name" value="ADC synthase"/>
    <property type="match status" value="1"/>
</dbReference>
<sequence>MILLIDSYDSFTNNLADLIAKATGQEVVVVHNDSIPPSDYATFAQDYLRNFDWVVIGPGPGHPANDSDVGIIKWLLDQYHDPTFVKVPILGVCLGFQAVCHAFGSDVERLDVVRHGQVFPLVVTDTSDLFAGGSSPVDVVRYHSLYVPSIGDDLKQLAYCEDEGKAILMAVKHRELPLYGVQYHPESVCSTQGLDLIKNFADIAKRWNDEHRQQRNINTEAVDKLKGIYSVHFEPLIESGEFAPQADKKLISKTISLDDNVGPVDVCDHLHHEGIPFVLLNSAAVPGEWSVIGLPIENQSEVITHSVDTNEVTISSYGSKEIIKKWEGSGWEYLGQQMKRNYVSPENLKLPNPSIPFVGGYMGIISYEEGQHITLSKLPKICNGPAPDMKLVWIDRVLVFDHIQRQWHIMSFLDDDDSWIDRIVNGMNNVKPIDLESIPMTVEAIGEGNIEYDLPVLDVYREQFARCQEYLHSGDSYELCLTTQSTIRVPTSTKAWDIYKVLTLRKNPSPYSCFFEFDDCVLISSSPERFLSWKRTENGKLAQLRPIKGTVRNTPEVTFADAERILRTPKEMGENLMIVDLIRHDLLQFLPQVDVPQLMRVEEYATVYQLVSVINGYLADNGYKGIDVLCNSLPPGSMTGAPKKRSIELLQDIEALQPGYGRRGIYSGVVGYWSVTDDSDWSVVIRSAFHYPDDKLNTDTTKLWRIGAGGAITVLSNLDDEWEEMRLKLTSALQAFTNNVNS</sequence>
<name>A0A642UXW5_DIURU</name>
<dbReference type="InterPro" id="IPR006805">
    <property type="entry name" value="Anth_synth_I_N"/>
</dbReference>
<evidence type="ECO:0000256" key="5">
    <source>
        <dbReference type="ARBA" id="ARBA00022679"/>
    </source>
</evidence>
<comment type="catalytic activity">
    <reaction evidence="1">
        <text>chorismate + L-glutamine = 4-amino-4-deoxychorismate + L-glutamate</text>
        <dbReference type="Rhea" id="RHEA:11672"/>
        <dbReference type="ChEBI" id="CHEBI:29748"/>
        <dbReference type="ChEBI" id="CHEBI:29985"/>
        <dbReference type="ChEBI" id="CHEBI:58359"/>
        <dbReference type="ChEBI" id="CHEBI:58406"/>
        <dbReference type="EC" id="2.6.1.85"/>
    </reaction>
</comment>
<dbReference type="GO" id="GO:0046654">
    <property type="term" value="P:tetrahydrofolate biosynthetic process"/>
    <property type="evidence" value="ECO:0007669"/>
    <property type="project" value="UniProtKB-UniPathway"/>
</dbReference>
<dbReference type="RefSeq" id="XP_034014680.1">
    <property type="nucleotide sequence ID" value="XM_034158144.1"/>
</dbReference>
<evidence type="ECO:0000259" key="12">
    <source>
        <dbReference type="Pfam" id="PF04715"/>
    </source>
</evidence>
<dbReference type="GO" id="GO:0046656">
    <property type="term" value="P:folic acid biosynthetic process"/>
    <property type="evidence" value="ECO:0007669"/>
    <property type="project" value="UniProtKB-KW"/>
</dbReference>
<dbReference type="NCBIfam" id="TIGR01823">
    <property type="entry name" value="PabB-fungal"/>
    <property type="match status" value="1"/>
</dbReference>
<dbReference type="InterPro" id="IPR015890">
    <property type="entry name" value="Chorismate_C"/>
</dbReference>
<accession>A0A642UXW5</accession>
<dbReference type="PANTHER" id="PTHR11236">
    <property type="entry name" value="AMINOBENZOATE/ANTHRANILATE SYNTHASE"/>
    <property type="match status" value="1"/>
</dbReference>
<evidence type="ECO:0000256" key="2">
    <source>
        <dbReference type="ARBA" id="ARBA00005009"/>
    </source>
</evidence>
<dbReference type="EMBL" id="SWFT01000021">
    <property type="protein sequence ID" value="KAA8907512.1"/>
    <property type="molecule type" value="Genomic_DNA"/>
</dbReference>
<evidence type="ECO:0000256" key="1">
    <source>
        <dbReference type="ARBA" id="ARBA00001000"/>
    </source>
</evidence>
<dbReference type="InterPro" id="IPR010117">
    <property type="entry name" value="PabB_fungal"/>
</dbReference>
<comment type="caution">
    <text evidence="13">The sequence shown here is derived from an EMBL/GenBank/DDBJ whole genome shotgun (WGS) entry which is preliminary data.</text>
</comment>
<dbReference type="EC" id="2.6.1.85" evidence="4"/>
<keyword evidence="14" id="KW-1185">Reference proteome</keyword>
<proteinExistence type="inferred from homology"/>
<dbReference type="Pfam" id="PF00425">
    <property type="entry name" value="Chorismate_bind"/>
    <property type="match status" value="1"/>
</dbReference>
<dbReference type="AlphaFoldDB" id="A0A642UXW5"/>
<keyword evidence="7" id="KW-0315">Glutamine amidotransferase</keyword>
<evidence type="ECO:0000256" key="8">
    <source>
        <dbReference type="ARBA" id="ARBA00031329"/>
    </source>
</evidence>
<evidence type="ECO:0000313" key="13">
    <source>
        <dbReference type="EMBL" id="KAA8907512.1"/>
    </source>
</evidence>
<dbReference type="OMA" id="DWSVNIR"/>
<dbReference type="Gene3D" id="3.40.50.880">
    <property type="match status" value="1"/>
</dbReference>
<comment type="similarity">
    <text evidence="3">In the C-terminal section; belongs to the anthranilate synthase component I family.</text>
</comment>
<dbReference type="VEuPathDB" id="FungiDB:DIURU_000519"/>
<evidence type="ECO:0000259" key="10">
    <source>
        <dbReference type="Pfam" id="PF00117"/>
    </source>
</evidence>
<reference evidence="13 14" key="1">
    <citation type="submission" date="2019-07" db="EMBL/GenBank/DDBJ databases">
        <title>Genome assembly of two rare yeast pathogens: Diutina rugosa and Trichomonascus ciferrii.</title>
        <authorList>
            <person name="Mixao V."/>
            <person name="Saus E."/>
            <person name="Hansen A."/>
            <person name="Lass-Flor C."/>
            <person name="Gabaldon T."/>
        </authorList>
    </citation>
    <scope>NUCLEOTIDE SEQUENCE [LARGE SCALE GENOMIC DNA]</scope>
    <source>
        <strain evidence="13 14">CBS 613</strain>
    </source>
</reference>
<dbReference type="InterPro" id="IPR005801">
    <property type="entry name" value="ADC_synthase"/>
</dbReference>
<dbReference type="PRINTS" id="PR00097">
    <property type="entry name" value="ANTSNTHASEII"/>
</dbReference>
<evidence type="ECO:0000313" key="14">
    <source>
        <dbReference type="Proteomes" id="UP000449547"/>
    </source>
</evidence>
<feature type="domain" description="Chorismate-utilising enzyme C-terminal" evidence="11">
    <location>
        <begin position="459"/>
        <end position="728"/>
    </location>
</feature>
<dbReference type="PANTHER" id="PTHR11236:SF18">
    <property type="entry name" value="AMINODEOXYCHORISMATE SYNTHASE"/>
    <property type="match status" value="1"/>
</dbReference>
<dbReference type="InterPro" id="IPR019999">
    <property type="entry name" value="Anth_synth_I-like"/>
</dbReference>
<evidence type="ECO:0000256" key="7">
    <source>
        <dbReference type="ARBA" id="ARBA00022962"/>
    </source>
</evidence>
<dbReference type="Gene3D" id="3.60.120.10">
    <property type="entry name" value="Anthranilate synthase"/>
    <property type="match status" value="1"/>
</dbReference>
<dbReference type="SUPFAM" id="SSF52317">
    <property type="entry name" value="Class I glutamine amidotransferase-like"/>
    <property type="match status" value="1"/>
</dbReference>
<feature type="domain" description="Glutamine amidotransferase" evidence="10">
    <location>
        <begin position="3"/>
        <end position="201"/>
    </location>
</feature>
<dbReference type="NCBIfam" id="TIGR00566">
    <property type="entry name" value="trpG_papA"/>
    <property type="match status" value="1"/>
</dbReference>
<evidence type="ECO:0000256" key="3">
    <source>
        <dbReference type="ARBA" id="ARBA00005970"/>
    </source>
</evidence>
<dbReference type="PROSITE" id="PS51273">
    <property type="entry name" value="GATASE_TYPE_1"/>
    <property type="match status" value="1"/>
</dbReference>
<evidence type="ECO:0000256" key="6">
    <source>
        <dbReference type="ARBA" id="ARBA00022909"/>
    </source>
</evidence>
<dbReference type="InterPro" id="IPR017926">
    <property type="entry name" value="GATASE"/>
</dbReference>
<protein>
    <recommendedName>
        <fullName evidence="4">aminodeoxychorismate synthase</fullName>
        <ecNumber evidence="4">2.6.1.85</ecNumber>
    </recommendedName>
    <alternativeName>
        <fullName evidence="8">Para-aminobenzoate synthase</fullName>
    </alternativeName>
    <alternativeName>
        <fullName evidence="9">p-aminobenzoic acid synthase</fullName>
    </alternativeName>
</protein>
<dbReference type="Pfam" id="PF00117">
    <property type="entry name" value="GATase"/>
    <property type="match status" value="1"/>
</dbReference>